<dbReference type="PANTHER" id="PTHR30055">
    <property type="entry name" value="HTH-TYPE TRANSCRIPTIONAL REGULATOR RUTR"/>
    <property type="match status" value="1"/>
</dbReference>
<dbReference type="Gene3D" id="1.10.357.10">
    <property type="entry name" value="Tetracycline Repressor, domain 2"/>
    <property type="match status" value="1"/>
</dbReference>
<dbReference type="InterPro" id="IPR001647">
    <property type="entry name" value="HTH_TetR"/>
</dbReference>
<dbReference type="Pfam" id="PF21597">
    <property type="entry name" value="TetR_C_43"/>
    <property type="match status" value="1"/>
</dbReference>
<dbReference type="InterPro" id="IPR050109">
    <property type="entry name" value="HTH-type_TetR-like_transc_reg"/>
</dbReference>
<feature type="domain" description="HTH tetR-type" evidence="5">
    <location>
        <begin position="20"/>
        <end position="79"/>
    </location>
</feature>
<dbReference type="Pfam" id="PF00440">
    <property type="entry name" value="TetR_N"/>
    <property type="match status" value="1"/>
</dbReference>
<evidence type="ECO:0000313" key="7">
    <source>
        <dbReference type="Proteomes" id="UP000540698"/>
    </source>
</evidence>
<evidence type="ECO:0000259" key="5">
    <source>
        <dbReference type="PROSITE" id="PS50977"/>
    </source>
</evidence>
<evidence type="ECO:0000256" key="1">
    <source>
        <dbReference type="ARBA" id="ARBA00023015"/>
    </source>
</evidence>
<sequence length="202" mass="21575">MEGSPVSRPPSPRPRRADAALNRVRILAAARALFAERGSAVQLPEIARAAGVGIGTVYRHFPTQADLIEAAAAQRFAEIEDFARTECLRAEPGEGLARYLRHVGEVLTADRGLSAAIEAARQSAGSAPRGESRSRLEEVIGELVERDRAAGMVREDCTVTDVYMIVGAMSATIGSGSGDWRRLVEIVLDGLRPGAAGRRSNE</sequence>
<dbReference type="PRINTS" id="PR00455">
    <property type="entry name" value="HTHTETR"/>
</dbReference>
<evidence type="ECO:0000256" key="4">
    <source>
        <dbReference type="PROSITE-ProRule" id="PRU00335"/>
    </source>
</evidence>
<name>A0A7X6L722_9NOCA</name>
<protein>
    <submittedName>
        <fullName evidence="6">TetR/AcrR family transcriptional regulator</fullName>
    </submittedName>
</protein>
<evidence type="ECO:0000313" key="6">
    <source>
        <dbReference type="EMBL" id="NKY29061.1"/>
    </source>
</evidence>
<dbReference type="InterPro" id="IPR049445">
    <property type="entry name" value="TetR_SbtR-like_C"/>
</dbReference>
<reference evidence="6 7" key="1">
    <citation type="submission" date="2020-04" db="EMBL/GenBank/DDBJ databases">
        <title>MicrobeNet Type strains.</title>
        <authorList>
            <person name="Nicholson A.C."/>
        </authorList>
    </citation>
    <scope>NUCLEOTIDE SEQUENCE [LARGE SCALE GENOMIC DNA]</scope>
    <source>
        <strain evidence="6 7">DSM 44956</strain>
    </source>
</reference>
<gene>
    <name evidence="6" type="ORF">HGB38_22990</name>
</gene>
<dbReference type="EMBL" id="JAAXOS010000011">
    <property type="protein sequence ID" value="NKY29061.1"/>
    <property type="molecule type" value="Genomic_DNA"/>
</dbReference>
<dbReference type="InterPro" id="IPR036271">
    <property type="entry name" value="Tet_transcr_reg_TetR-rel_C_sf"/>
</dbReference>
<evidence type="ECO:0000256" key="3">
    <source>
        <dbReference type="ARBA" id="ARBA00023163"/>
    </source>
</evidence>
<feature type="DNA-binding region" description="H-T-H motif" evidence="4">
    <location>
        <begin position="42"/>
        <end position="61"/>
    </location>
</feature>
<dbReference type="InterPro" id="IPR009057">
    <property type="entry name" value="Homeodomain-like_sf"/>
</dbReference>
<keyword evidence="2 4" id="KW-0238">DNA-binding</keyword>
<dbReference type="PANTHER" id="PTHR30055:SF234">
    <property type="entry name" value="HTH-TYPE TRANSCRIPTIONAL REGULATOR BETI"/>
    <property type="match status" value="1"/>
</dbReference>
<proteinExistence type="predicted"/>
<dbReference type="PROSITE" id="PS50977">
    <property type="entry name" value="HTH_TETR_2"/>
    <property type="match status" value="1"/>
</dbReference>
<dbReference type="SUPFAM" id="SSF46689">
    <property type="entry name" value="Homeodomain-like"/>
    <property type="match status" value="1"/>
</dbReference>
<keyword evidence="3" id="KW-0804">Transcription</keyword>
<dbReference type="GO" id="GO:0000976">
    <property type="term" value="F:transcription cis-regulatory region binding"/>
    <property type="evidence" value="ECO:0007669"/>
    <property type="project" value="TreeGrafter"/>
</dbReference>
<comment type="caution">
    <text evidence="6">The sequence shown here is derived from an EMBL/GenBank/DDBJ whole genome shotgun (WGS) entry which is preliminary data.</text>
</comment>
<keyword evidence="7" id="KW-1185">Reference proteome</keyword>
<dbReference type="AlphaFoldDB" id="A0A7X6L722"/>
<dbReference type="SUPFAM" id="SSF48498">
    <property type="entry name" value="Tetracyclin repressor-like, C-terminal domain"/>
    <property type="match status" value="1"/>
</dbReference>
<keyword evidence="1" id="KW-0805">Transcription regulation</keyword>
<accession>A0A7X6L722</accession>
<evidence type="ECO:0000256" key="2">
    <source>
        <dbReference type="ARBA" id="ARBA00023125"/>
    </source>
</evidence>
<organism evidence="6 7">
    <name type="scientific">Nocardia gamkensis</name>
    <dbReference type="NCBI Taxonomy" id="352869"/>
    <lineage>
        <taxon>Bacteria</taxon>
        <taxon>Bacillati</taxon>
        <taxon>Actinomycetota</taxon>
        <taxon>Actinomycetes</taxon>
        <taxon>Mycobacteriales</taxon>
        <taxon>Nocardiaceae</taxon>
        <taxon>Nocardia</taxon>
    </lineage>
</organism>
<dbReference type="GO" id="GO:0003700">
    <property type="term" value="F:DNA-binding transcription factor activity"/>
    <property type="evidence" value="ECO:0007669"/>
    <property type="project" value="TreeGrafter"/>
</dbReference>
<dbReference type="Proteomes" id="UP000540698">
    <property type="component" value="Unassembled WGS sequence"/>
</dbReference>